<gene>
    <name evidence="3" type="ORF">GN330_12825</name>
</gene>
<dbReference type="PANTHER" id="PTHR47485">
    <property type="entry name" value="THYLAKOID LUMENAL 17.4 KDA PROTEIN, CHLOROPLASTIC"/>
    <property type="match status" value="1"/>
</dbReference>
<keyword evidence="2" id="KW-0732">Signal</keyword>
<dbReference type="PANTHER" id="PTHR47485:SF1">
    <property type="entry name" value="THYLAKOID LUMENAL 17.4 KDA PROTEIN, CHLOROPLASTIC"/>
    <property type="match status" value="1"/>
</dbReference>
<keyword evidence="1" id="KW-0677">Repeat</keyword>
<comment type="caution">
    <text evidence="3">The sequence shown here is derived from an EMBL/GenBank/DDBJ whole genome shotgun (WGS) entry which is preliminary data.</text>
</comment>
<dbReference type="SUPFAM" id="SSF141571">
    <property type="entry name" value="Pentapeptide repeat-like"/>
    <property type="match status" value="1"/>
</dbReference>
<dbReference type="InterPro" id="IPR001646">
    <property type="entry name" value="5peptide_repeat"/>
</dbReference>
<protein>
    <submittedName>
        <fullName evidence="3">Pentapeptide repeat-containing protein</fullName>
    </submittedName>
</protein>
<proteinExistence type="predicted"/>
<dbReference type="AlphaFoldDB" id="A0A844QG95"/>
<organism evidence="3 4">
    <name type="scientific">Nitratireductor arenosus</name>
    <dbReference type="NCBI Taxonomy" id="2682096"/>
    <lineage>
        <taxon>Bacteria</taxon>
        <taxon>Pseudomonadati</taxon>
        <taxon>Pseudomonadota</taxon>
        <taxon>Alphaproteobacteria</taxon>
        <taxon>Hyphomicrobiales</taxon>
        <taxon>Phyllobacteriaceae</taxon>
        <taxon>Nitratireductor</taxon>
    </lineage>
</organism>
<dbReference type="Pfam" id="PF00805">
    <property type="entry name" value="Pentapeptide"/>
    <property type="match status" value="1"/>
</dbReference>
<accession>A0A844QG95</accession>
<evidence type="ECO:0000313" key="4">
    <source>
        <dbReference type="Proteomes" id="UP000463224"/>
    </source>
</evidence>
<sequence>MTSRTRAHRPTRSKERLNRAGAWPTRLAGFIIVLLLATGAAQAADCRSAPAPGIDWRDCNKSNLILKDADLEGAALVDTDFSETDLRGARLVSANLEKATLLRASLAGASAEKANFGKVEAYRSDLSGLSAENASFASAELQRSRFNNARLAGADFQKAELGRAEFSGSALANNSFALANLSRADFRGATMEGPVDFAGAFLFLTRFEGVDLGAATGLRQEQIDIACGDAATLLPDGLMTPRDWPCAFE</sequence>
<dbReference type="Pfam" id="PF13599">
    <property type="entry name" value="Pentapeptide_4"/>
    <property type="match status" value="1"/>
</dbReference>
<name>A0A844QG95_9HYPH</name>
<dbReference type="EMBL" id="WPHG01000003">
    <property type="protein sequence ID" value="MVA98127.1"/>
    <property type="molecule type" value="Genomic_DNA"/>
</dbReference>
<evidence type="ECO:0000256" key="2">
    <source>
        <dbReference type="SAM" id="SignalP"/>
    </source>
</evidence>
<dbReference type="RefSeq" id="WP_156713099.1">
    <property type="nucleotide sequence ID" value="NZ_WPHG01000003.1"/>
</dbReference>
<dbReference type="Gene3D" id="2.160.20.80">
    <property type="entry name" value="E3 ubiquitin-protein ligase SopA"/>
    <property type="match status" value="1"/>
</dbReference>
<feature type="chain" id="PRO_5032749837" evidence="2">
    <location>
        <begin position="44"/>
        <end position="249"/>
    </location>
</feature>
<dbReference type="Proteomes" id="UP000463224">
    <property type="component" value="Unassembled WGS sequence"/>
</dbReference>
<reference evidence="3 4" key="1">
    <citation type="submission" date="2019-12" db="EMBL/GenBank/DDBJ databases">
        <title>Nitratireductor arenosus sp. nov., Isolated from sea sand, Jeju island, South Korea.</title>
        <authorList>
            <person name="Kim W."/>
        </authorList>
    </citation>
    <scope>NUCLEOTIDE SEQUENCE [LARGE SCALE GENOMIC DNA]</scope>
    <source>
        <strain evidence="3 4">CAU 1489</strain>
    </source>
</reference>
<keyword evidence="4" id="KW-1185">Reference proteome</keyword>
<evidence type="ECO:0000256" key="1">
    <source>
        <dbReference type="ARBA" id="ARBA00022737"/>
    </source>
</evidence>
<feature type="signal peptide" evidence="2">
    <location>
        <begin position="1"/>
        <end position="43"/>
    </location>
</feature>
<evidence type="ECO:0000313" key="3">
    <source>
        <dbReference type="EMBL" id="MVA98127.1"/>
    </source>
</evidence>